<dbReference type="AlphaFoldDB" id="A0A0B6ZZ04"/>
<feature type="region of interest" description="Disordered" evidence="1">
    <location>
        <begin position="140"/>
        <end position="174"/>
    </location>
</feature>
<feature type="compositionally biased region" description="Basic and acidic residues" evidence="1">
    <location>
        <begin position="54"/>
        <end position="65"/>
    </location>
</feature>
<reference evidence="2" key="1">
    <citation type="submission" date="2014-12" db="EMBL/GenBank/DDBJ databases">
        <title>Insight into the proteome of Arion vulgaris.</title>
        <authorList>
            <person name="Aradska J."/>
            <person name="Bulat T."/>
            <person name="Smidak R."/>
            <person name="Sarate P."/>
            <person name="Gangsoo J."/>
            <person name="Sialana F."/>
            <person name="Bilban M."/>
            <person name="Lubec G."/>
        </authorList>
    </citation>
    <scope>NUCLEOTIDE SEQUENCE</scope>
    <source>
        <tissue evidence="2">Skin</tissue>
    </source>
</reference>
<feature type="region of interest" description="Disordered" evidence="1">
    <location>
        <begin position="53"/>
        <end position="75"/>
    </location>
</feature>
<accession>A0A0B6ZZ04</accession>
<gene>
    <name evidence="2" type="primary">ORF88796</name>
</gene>
<proteinExistence type="predicted"/>
<feature type="compositionally biased region" description="Polar residues" evidence="1">
    <location>
        <begin position="154"/>
        <end position="165"/>
    </location>
</feature>
<sequence length="209" mass="23783">MTYNESRSINRTTITTPISPYINDDNFQIQPSSSDLTITDTMRISSNYLPAREGYSHARTHEETYSKTSSRNNRQLHSHVFSRQRLDATRLLEEQNNDTRLLINTASSNNRSERNLYDSSNRSERSLYPSSNQNEVMNQLFNPTNPRDTKHKLSNSQRTGLTDVTNLDGHHRDGSNMPTNYILFAGESGTSSALMPAKVLDERIIEVAP</sequence>
<evidence type="ECO:0000256" key="1">
    <source>
        <dbReference type="SAM" id="MobiDB-lite"/>
    </source>
</evidence>
<protein>
    <submittedName>
        <fullName evidence="2">Uncharacterized protein</fullName>
    </submittedName>
</protein>
<dbReference type="EMBL" id="HACG01027034">
    <property type="protein sequence ID" value="CEK73899.1"/>
    <property type="molecule type" value="Transcribed_RNA"/>
</dbReference>
<organism evidence="2">
    <name type="scientific">Arion vulgaris</name>
    <dbReference type="NCBI Taxonomy" id="1028688"/>
    <lineage>
        <taxon>Eukaryota</taxon>
        <taxon>Metazoa</taxon>
        <taxon>Spiralia</taxon>
        <taxon>Lophotrochozoa</taxon>
        <taxon>Mollusca</taxon>
        <taxon>Gastropoda</taxon>
        <taxon>Heterobranchia</taxon>
        <taxon>Euthyneura</taxon>
        <taxon>Panpulmonata</taxon>
        <taxon>Eupulmonata</taxon>
        <taxon>Stylommatophora</taxon>
        <taxon>Helicina</taxon>
        <taxon>Arionoidea</taxon>
        <taxon>Arionidae</taxon>
        <taxon>Arion</taxon>
    </lineage>
</organism>
<feature type="non-terminal residue" evidence="2">
    <location>
        <position position="209"/>
    </location>
</feature>
<name>A0A0B6ZZ04_9EUPU</name>
<evidence type="ECO:0000313" key="2">
    <source>
        <dbReference type="EMBL" id="CEK73899.1"/>
    </source>
</evidence>